<dbReference type="OrthoDB" id="8997932at2"/>
<dbReference type="RefSeq" id="WP_027194905.1">
    <property type="nucleotide sequence ID" value="NZ_CP017563.2"/>
</dbReference>
<keyword evidence="1" id="KW-0614">Plasmid</keyword>
<geneLocation type="plasmid" evidence="1 2">
    <name>pl1WSM5005</name>
</geneLocation>
<gene>
    <name evidence="1" type="ORF">BJG93_30255</name>
</gene>
<dbReference type="Proteomes" id="UP000179860">
    <property type="component" value="Plasmid pl1WSM5005"/>
</dbReference>
<evidence type="ECO:0000313" key="1">
    <source>
        <dbReference type="EMBL" id="APA89754.2"/>
    </source>
</evidence>
<dbReference type="AlphaFoldDB" id="A0A1I9YU71"/>
<protein>
    <submittedName>
        <fullName evidence="1">Uncharacterized protein</fullName>
    </submittedName>
</protein>
<organism evidence="1 2">
    <name type="scientific">Paraburkholderia sprentiae WSM5005</name>
    <dbReference type="NCBI Taxonomy" id="754502"/>
    <lineage>
        <taxon>Bacteria</taxon>
        <taxon>Pseudomonadati</taxon>
        <taxon>Pseudomonadota</taxon>
        <taxon>Betaproteobacteria</taxon>
        <taxon>Burkholderiales</taxon>
        <taxon>Burkholderiaceae</taxon>
        <taxon>Paraburkholderia</taxon>
    </lineage>
</organism>
<dbReference type="EMBL" id="CP017563">
    <property type="protein sequence ID" value="APA89754.2"/>
    <property type="molecule type" value="Genomic_DNA"/>
</dbReference>
<keyword evidence="2" id="KW-1185">Reference proteome</keyword>
<evidence type="ECO:0000313" key="2">
    <source>
        <dbReference type="Proteomes" id="UP000179860"/>
    </source>
</evidence>
<proteinExistence type="predicted"/>
<sequence length="176" mass="19463">MIVTIRSWAFKQSEIVKNIYFGFLFAIIVNFTAAAHAEGMCQASEEAVFNCVLGRTTASLCEMKGTGVLTYRNGTMKKIDLEVSDMGPRNGAVFYFSNVFYAGGGEAHIRFSRARYTYYLYDKSIKTGDGPEFSAGIIVYRGSKKLLGNICGNDASIRQAAYSSITNEPYENIESQ</sequence>
<reference evidence="1" key="2">
    <citation type="submission" date="2021-06" db="EMBL/GenBank/DDBJ databases">
        <authorList>
            <person name="Rogers T.H."/>
            <person name="Ramsay J.P."/>
            <person name="Wang P."/>
            <person name="Terpolilli J."/>
        </authorList>
    </citation>
    <scope>NUCLEOTIDE SEQUENCE</scope>
    <source>
        <strain evidence="1">WSM5005</strain>
        <plasmid evidence="1">pl1WSM5005</plasmid>
    </source>
</reference>
<dbReference type="KEGG" id="pspw:BJG93_30255"/>
<accession>A0A1I9YU71</accession>
<name>A0A1I9YU71_9BURK</name>
<reference evidence="1" key="1">
    <citation type="submission" date="2016-09" db="EMBL/GenBank/DDBJ databases">
        <title>The Complete Genome of Burkholderia sprentiae wsm5005.</title>
        <authorList>
            <person name="De Meyer S."/>
            <person name="Wang P."/>
            <person name="Terpolilli J."/>
        </authorList>
    </citation>
    <scope>NUCLEOTIDE SEQUENCE [LARGE SCALE GENOMIC DNA]</scope>
    <source>
        <strain evidence="1">WSM5005</strain>
        <plasmid evidence="1">pl1WSM5005</plasmid>
    </source>
</reference>